<evidence type="ECO:0000313" key="3">
    <source>
        <dbReference type="EMBL" id="TQM71297.1"/>
    </source>
</evidence>
<sequence>MNIRLARLRRPLAALLAAAATGLALMALRPAPPPSVRVLAADRDLPAGTTLTPSDLRHVNLPTAVVPAGALRSGTGRVLAGPMREGEPLTDSRVVGDGLLRGYGPGTVATPVRIADADAVRLLRPGDRIDVLTTPAPPALAEAAPAHPRGGARVVVSAVPVVTVPVPADDPQQGALVVLATDRAQALALASTTAPLSLTIAPTTPT</sequence>
<feature type="domain" description="SAF" evidence="2">
    <location>
        <begin position="36"/>
        <end position="95"/>
    </location>
</feature>
<dbReference type="SMART" id="SM00858">
    <property type="entry name" value="SAF"/>
    <property type="match status" value="1"/>
</dbReference>
<evidence type="ECO:0000256" key="1">
    <source>
        <dbReference type="SAM" id="SignalP"/>
    </source>
</evidence>
<keyword evidence="1" id="KW-0732">Signal</keyword>
<dbReference type="EMBL" id="VFPO01000001">
    <property type="protein sequence ID" value="TQM71297.1"/>
    <property type="molecule type" value="Genomic_DNA"/>
</dbReference>
<feature type="chain" id="PRO_5039275309" evidence="1">
    <location>
        <begin position="27"/>
        <end position="206"/>
    </location>
</feature>
<comment type="caution">
    <text evidence="3">The sequence shown here is derived from an EMBL/GenBank/DDBJ whole genome shotgun (WGS) entry which is preliminary data.</text>
</comment>
<protein>
    <submittedName>
        <fullName evidence="3">Flp pilus assembly protein CpaB</fullName>
    </submittedName>
</protein>
<name>A0A543IL30_9ACTN</name>
<gene>
    <name evidence="3" type="ORF">FHX41_5060</name>
</gene>
<dbReference type="InterPro" id="IPR013974">
    <property type="entry name" value="SAF"/>
</dbReference>
<evidence type="ECO:0000259" key="2">
    <source>
        <dbReference type="SMART" id="SM00858"/>
    </source>
</evidence>
<organism evidence="3 4">
    <name type="scientific">Actinomadura hallensis</name>
    <dbReference type="NCBI Taxonomy" id="337895"/>
    <lineage>
        <taxon>Bacteria</taxon>
        <taxon>Bacillati</taxon>
        <taxon>Actinomycetota</taxon>
        <taxon>Actinomycetes</taxon>
        <taxon>Streptosporangiales</taxon>
        <taxon>Thermomonosporaceae</taxon>
        <taxon>Actinomadura</taxon>
    </lineage>
</organism>
<keyword evidence="4" id="KW-1185">Reference proteome</keyword>
<proteinExistence type="predicted"/>
<feature type="signal peptide" evidence="1">
    <location>
        <begin position="1"/>
        <end position="26"/>
    </location>
</feature>
<dbReference type="CDD" id="cd11614">
    <property type="entry name" value="SAF_CpaB_FlgA_like"/>
    <property type="match status" value="1"/>
</dbReference>
<accession>A0A543IL30</accession>
<dbReference type="AlphaFoldDB" id="A0A543IL30"/>
<evidence type="ECO:0000313" key="4">
    <source>
        <dbReference type="Proteomes" id="UP000316706"/>
    </source>
</evidence>
<dbReference type="Proteomes" id="UP000316706">
    <property type="component" value="Unassembled WGS sequence"/>
</dbReference>
<dbReference type="Pfam" id="PF08666">
    <property type="entry name" value="SAF"/>
    <property type="match status" value="1"/>
</dbReference>
<reference evidence="3 4" key="1">
    <citation type="submission" date="2019-06" db="EMBL/GenBank/DDBJ databases">
        <title>Sequencing the genomes of 1000 actinobacteria strains.</title>
        <authorList>
            <person name="Klenk H.-P."/>
        </authorList>
    </citation>
    <scope>NUCLEOTIDE SEQUENCE [LARGE SCALE GENOMIC DNA]</scope>
    <source>
        <strain evidence="3 4">DSM 45043</strain>
    </source>
</reference>
<dbReference type="RefSeq" id="WP_246077535.1">
    <property type="nucleotide sequence ID" value="NZ_VFPO01000001.1"/>
</dbReference>